<keyword evidence="1" id="KW-0812">Transmembrane</keyword>
<proteinExistence type="predicted"/>
<accession>X1KND1</accession>
<protein>
    <submittedName>
        <fullName evidence="2">Uncharacterized protein</fullName>
    </submittedName>
</protein>
<feature type="transmembrane region" description="Helical" evidence="1">
    <location>
        <begin position="40"/>
        <end position="66"/>
    </location>
</feature>
<dbReference type="EMBL" id="BARU01044999">
    <property type="protein sequence ID" value="GAH83518.1"/>
    <property type="molecule type" value="Genomic_DNA"/>
</dbReference>
<organism evidence="2">
    <name type="scientific">marine sediment metagenome</name>
    <dbReference type="NCBI Taxonomy" id="412755"/>
    <lineage>
        <taxon>unclassified sequences</taxon>
        <taxon>metagenomes</taxon>
        <taxon>ecological metagenomes</taxon>
    </lineage>
</organism>
<dbReference type="AlphaFoldDB" id="X1KND1"/>
<evidence type="ECO:0000256" key="1">
    <source>
        <dbReference type="SAM" id="Phobius"/>
    </source>
</evidence>
<keyword evidence="1" id="KW-0472">Membrane</keyword>
<comment type="caution">
    <text evidence="2">The sequence shown here is derived from an EMBL/GenBank/DDBJ whole genome shotgun (WGS) entry which is preliminary data.</text>
</comment>
<sequence length="134" mass="14978">MNQPARRRKSGWFWVGVALLPVVALLWFALVPAVVAEPDIANIIFVIIFLTLLTVVPVGIMAYGVYGVRHGTKEPAVEVKLGPEPAYPPQPVAEPAQTYRGFFGWLKEKLRDKTIDKLCDDLCAMGRLVYNNWP</sequence>
<evidence type="ECO:0000313" key="2">
    <source>
        <dbReference type="EMBL" id="GAH83518.1"/>
    </source>
</evidence>
<feature type="transmembrane region" description="Helical" evidence="1">
    <location>
        <begin position="12"/>
        <end position="34"/>
    </location>
</feature>
<keyword evidence="1" id="KW-1133">Transmembrane helix</keyword>
<gene>
    <name evidence="2" type="ORF">S03H2_68441</name>
</gene>
<feature type="non-terminal residue" evidence="2">
    <location>
        <position position="134"/>
    </location>
</feature>
<name>X1KND1_9ZZZZ</name>
<reference evidence="2" key="1">
    <citation type="journal article" date="2014" name="Front. Microbiol.">
        <title>High frequency of phylogenetically diverse reductive dehalogenase-homologous genes in deep subseafloor sedimentary metagenomes.</title>
        <authorList>
            <person name="Kawai M."/>
            <person name="Futagami T."/>
            <person name="Toyoda A."/>
            <person name="Takaki Y."/>
            <person name="Nishi S."/>
            <person name="Hori S."/>
            <person name="Arai W."/>
            <person name="Tsubouchi T."/>
            <person name="Morono Y."/>
            <person name="Uchiyama I."/>
            <person name="Ito T."/>
            <person name="Fujiyama A."/>
            <person name="Inagaki F."/>
            <person name="Takami H."/>
        </authorList>
    </citation>
    <scope>NUCLEOTIDE SEQUENCE</scope>
    <source>
        <strain evidence="2">Expedition CK06-06</strain>
    </source>
</reference>